<gene>
    <name evidence="3" type="ORF">BSL78_00434</name>
</gene>
<dbReference type="Proteomes" id="UP000230750">
    <property type="component" value="Unassembled WGS sequence"/>
</dbReference>
<dbReference type="AlphaFoldDB" id="A0A2G8LQZ1"/>
<dbReference type="OrthoDB" id="9990982at2759"/>
<dbReference type="Gene3D" id="2.40.128.620">
    <property type="match status" value="1"/>
</dbReference>
<keyword evidence="4" id="KW-1185">Reference proteome</keyword>
<proteinExistence type="predicted"/>
<dbReference type="Gene3D" id="4.10.400.10">
    <property type="entry name" value="Low-density Lipoprotein Receptor"/>
    <property type="match status" value="1"/>
</dbReference>
<evidence type="ECO:0000256" key="1">
    <source>
        <dbReference type="ARBA" id="ARBA00023157"/>
    </source>
</evidence>
<accession>A0A2G8LQZ1</accession>
<dbReference type="InterPro" id="IPR036055">
    <property type="entry name" value="LDL_receptor-like_sf"/>
</dbReference>
<dbReference type="SUPFAM" id="SSF57424">
    <property type="entry name" value="LDL receptor-like module"/>
    <property type="match status" value="2"/>
</dbReference>
<dbReference type="EMBL" id="MRZV01000008">
    <property type="protein sequence ID" value="PIK62642.1"/>
    <property type="molecule type" value="Genomic_DNA"/>
</dbReference>
<dbReference type="SMART" id="SM00192">
    <property type="entry name" value="LDLa"/>
    <property type="match status" value="2"/>
</dbReference>
<name>A0A2G8LQZ1_STIJA</name>
<reference evidence="3 4" key="1">
    <citation type="journal article" date="2017" name="PLoS Biol.">
        <title>The sea cucumber genome provides insights into morphological evolution and visceral regeneration.</title>
        <authorList>
            <person name="Zhang X."/>
            <person name="Sun L."/>
            <person name="Yuan J."/>
            <person name="Sun Y."/>
            <person name="Gao Y."/>
            <person name="Zhang L."/>
            <person name="Li S."/>
            <person name="Dai H."/>
            <person name="Hamel J.F."/>
            <person name="Liu C."/>
            <person name="Yu Y."/>
            <person name="Liu S."/>
            <person name="Lin W."/>
            <person name="Guo K."/>
            <person name="Jin S."/>
            <person name="Xu P."/>
            <person name="Storey K.B."/>
            <person name="Huan P."/>
            <person name="Zhang T."/>
            <person name="Zhou Y."/>
            <person name="Zhang J."/>
            <person name="Lin C."/>
            <person name="Li X."/>
            <person name="Xing L."/>
            <person name="Huo D."/>
            <person name="Sun M."/>
            <person name="Wang L."/>
            <person name="Mercier A."/>
            <person name="Li F."/>
            <person name="Yang H."/>
            <person name="Xiang J."/>
        </authorList>
    </citation>
    <scope>NUCLEOTIDE SEQUENCE [LARGE SCALE GENOMIC DNA]</scope>
    <source>
        <strain evidence="3">Shaxun</strain>
        <tissue evidence="3">Muscle</tissue>
    </source>
</reference>
<organism evidence="3 4">
    <name type="scientific">Stichopus japonicus</name>
    <name type="common">Sea cucumber</name>
    <dbReference type="NCBI Taxonomy" id="307972"/>
    <lineage>
        <taxon>Eukaryota</taxon>
        <taxon>Metazoa</taxon>
        <taxon>Echinodermata</taxon>
        <taxon>Eleutherozoa</taxon>
        <taxon>Echinozoa</taxon>
        <taxon>Holothuroidea</taxon>
        <taxon>Aspidochirotacea</taxon>
        <taxon>Aspidochirotida</taxon>
        <taxon>Stichopodidae</taxon>
        <taxon>Apostichopus</taxon>
    </lineage>
</organism>
<comment type="caution">
    <text evidence="2">Lacks conserved residue(s) required for the propagation of feature annotation.</text>
</comment>
<protein>
    <submittedName>
        <fullName evidence="3">Uncharacterized protein</fullName>
    </submittedName>
</protein>
<dbReference type="InterPro" id="IPR002172">
    <property type="entry name" value="LDrepeatLR_classA_rpt"/>
</dbReference>
<comment type="caution">
    <text evidence="3">The sequence shown here is derived from an EMBL/GenBank/DDBJ whole genome shotgun (WGS) entry which is preliminary data.</text>
</comment>
<keyword evidence="1" id="KW-1015">Disulfide bond</keyword>
<evidence type="ECO:0000313" key="3">
    <source>
        <dbReference type="EMBL" id="PIK62642.1"/>
    </source>
</evidence>
<evidence type="ECO:0000256" key="2">
    <source>
        <dbReference type="PROSITE-ProRule" id="PRU00124"/>
    </source>
</evidence>
<evidence type="ECO:0000313" key="4">
    <source>
        <dbReference type="Proteomes" id="UP000230750"/>
    </source>
</evidence>
<sequence>MVQNKKNMYIRSRHYCLLTQDTINRGSLDIEKLNKSLSFNNLTQIHRQKKTTHKENCQSCTGSTYEIPCFGDSNCCIYSSYFCDTIIDCPNGFDEQPHICANIWKTTCDKEAKFNHVKPFELAQCDDGMCITECDVCDGYYLDCTDGSDEDPELCNSDSRPAIQGDCTQFRQGYPIPDE</sequence>
<dbReference type="PROSITE" id="PS50068">
    <property type="entry name" value="LDLRA_2"/>
    <property type="match status" value="2"/>
</dbReference>